<dbReference type="RefSeq" id="YP_009056345.1">
    <property type="nucleotide sequence ID" value="NC_024792.1"/>
</dbReference>
<dbReference type="OrthoDB" id="22765at10239"/>
<organism evidence="1 2">
    <name type="scientific">Bacillus phage Bobb</name>
    <dbReference type="NCBI Taxonomy" id="1527469"/>
    <lineage>
        <taxon>Viruses</taxon>
        <taxon>Duplodnaviria</taxon>
        <taxon>Heunggongvirae</taxon>
        <taxon>Uroviricota</taxon>
        <taxon>Caudoviricetes</taxon>
        <taxon>Herelleviridae</taxon>
        <taxon>Bastillevirinae</taxon>
        <taxon>Agatevirus</taxon>
        <taxon>Agatevirus bobb</taxon>
    </lineage>
</organism>
<dbReference type="EMBL" id="KM051843">
    <property type="protein sequence ID" value="AII27977.1"/>
    <property type="molecule type" value="Genomic_DNA"/>
</dbReference>
<reference evidence="1 2" key="1">
    <citation type="submission" date="2014-06" db="EMBL/GenBank/DDBJ databases">
        <title>Bioinformatic genomic analysis of Bacillus phage Bobb.</title>
        <authorList>
            <person name="Lewis H.M.N."/>
            <person name="Temple L."/>
            <person name="Barth R.N."/>
            <person name="Bowles K.M."/>
            <person name="Churchin D.I."/>
            <person name="Scott-Croshaw C."/>
            <person name="Glasgow G.H."/>
            <person name="Gloe M.W."/>
            <person name="McGough T.M."/>
            <person name="Nutbrown S.A."/>
            <person name="Romulus S.R."/>
            <person name="Sanders K.A.M."/>
            <person name="Diachok C.R."/>
            <person name="Serigano J.P."/>
            <person name="Shin D."/>
            <person name="Suresh M.H."/>
            <person name="Conner A.R.N."/>
            <person name="Korba R.M."/>
            <person name="Livermore R.J."/>
            <person name="Rohlf M.B."/>
            <person name="Utterback S.D."/>
            <person name="Wilson V.E."/>
        </authorList>
    </citation>
    <scope>NUCLEOTIDE SEQUENCE [LARGE SCALE GENOMIC DNA]</scope>
</reference>
<proteinExistence type="predicted"/>
<protein>
    <submittedName>
        <fullName evidence="1">Uncharacterized protein</fullName>
    </submittedName>
</protein>
<dbReference type="Proteomes" id="UP000028664">
    <property type="component" value="Segment"/>
</dbReference>
<dbReference type="KEGG" id="vg:20283363"/>
<sequence>MKNIDALTLTYGDLLIMQERFVKAAEAGVEFTVAELNLLSRVEVKLTEFKFMEAADEYVKKLTNDDLPIYQVPRVVLLELYKEFGKEKAKNPYHYSWNEFFELYLGDNPFAGGRETVPNFPEVLKKKQARKNENDE</sequence>
<evidence type="ECO:0000313" key="2">
    <source>
        <dbReference type="Proteomes" id="UP000028664"/>
    </source>
</evidence>
<dbReference type="GeneID" id="20283363"/>
<name>A0A076G6R5_9CAUD</name>
<keyword evidence="2" id="KW-1185">Reference proteome</keyword>
<accession>A0A076G6R5</accession>
<evidence type="ECO:0000313" key="1">
    <source>
        <dbReference type="EMBL" id="AII27977.1"/>
    </source>
</evidence>